<dbReference type="STRING" id="1291764.GCA_001311235_01325"/>
<evidence type="ECO:0000313" key="2">
    <source>
        <dbReference type="EMBL" id="PCR99024.1"/>
    </source>
</evidence>
<reference evidence="2 3" key="1">
    <citation type="submission" date="2014-12" db="EMBL/GenBank/DDBJ databases">
        <title>Draft genome sequences of 10 type strains of Lactococcus.</title>
        <authorList>
            <person name="Sun Z."/>
            <person name="Zhong Z."/>
            <person name="Liu W."/>
            <person name="Zhang W."/>
            <person name="Zhang H."/>
        </authorList>
    </citation>
    <scope>NUCLEOTIDE SEQUENCE [LARGE SCALE GENOMIC DNA]</scope>
    <source>
        <strain evidence="2 3">JCM 16395</strain>
    </source>
</reference>
<proteinExistence type="predicted"/>
<keyword evidence="1" id="KW-0472">Membrane</keyword>
<protein>
    <recommendedName>
        <fullName evidence="4">Transporter</fullName>
    </recommendedName>
</protein>
<keyword evidence="1" id="KW-1133">Transmembrane helix</keyword>
<keyword evidence="1" id="KW-0812">Transmembrane</keyword>
<evidence type="ECO:0000256" key="1">
    <source>
        <dbReference type="SAM" id="Phobius"/>
    </source>
</evidence>
<dbReference type="GO" id="GO:0005886">
    <property type="term" value="C:plasma membrane"/>
    <property type="evidence" value="ECO:0007669"/>
    <property type="project" value="TreeGrafter"/>
</dbReference>
<feature type="transmembrane region" description="Helical" evidence="1">
    <location>
        <begin position="114"/>
        <end position="132"/>
    </location>
</feature>
<dbReference type="OrthoDB" id="2285053at2"/>
<name>A0A2A5RIX7_9LACT</name>
<dbReference type="InterPro" id="IPR008523">
    <property type="entry name" value="DUF805"/>
</dbReference>
<feature type="transmembrane region" description="Helical" evidence="1">
    <location>
        <begin position="24"/>
        <end position="44"/>
    </location>
</feature>
<dbReference type="PANTHER" id="PTHR34980:SF2">
    <property type="entry name" value="INNER MEMBRANE PROTEIN YHAH-RELATED"/>
    <property type="match status" value="1"/>
</dbReference>
<evidence type="ECO:0000313" key="3">
    <source>
        <dbReference type="Proteomes" id="UP000218181"/>
    </source>
</evidence>
<feature type="transmembrane region" description="Helical" evidence="1">
    <location>
        <begin position="79"/>
        <end position="102"/>
    </location>
</feature>
<dbReference type="PANTHER" id="PTHR34980">
    <property type="entry name" value="INNER MEMBRANE PROTEIN-RELATED-RELATED"/>
    <property type="match status" value="1"/>
</dbReference>
<dbReference type="RefSeq" id="WP_096818970.1">
    <property type="nucleotide sequence ID" value="NZ_JXJU01000014.1"/>
</dbReference>
<dbReference type="Pfam" id="PF05656">
    <property type="entry name" value="DUF805"/>
    <property type="match status" value="1"/>
</dbReference>
<dbReference type="Proteomes" id="UP000218181">
    <property type="component" value="Unassembled WGS sequence"/>
</dbReference>
<dbReference type="AlphaFoldDB" id="A0A2A5RIX7"/>
<feature type="transmembrane region" description="Helical" evidence="1">
    <location>
        <begin position="138"/>
        <end position="157"/>
    </location>
</feature>
<organism evidence="2 3">
    <name type="scientific">Lactococcus fujiensis JCM 16395</name>
    <dbReference type="NCBI Taxonomy" id="1291764"/>
    <lineage>
        <taxon>Bacteria</taxon>
        <taxon>Bacillati</taxon>
        <taxon>Bacillota</taxon>
        <taxon>Bacilli</taxon>
        <taxon>Lactobacillales</taxon>
        <taxon>Streptococcaceae</taxon>
        <taxon>Lactococcus</taxon>
    </lineage>
</organism>
<accession>A0A2A5RIX7</accession>
<sequence length="173" mass="19737">MIKAYKKYWKKALKFEGFSSRSDYWWVFLVNSIIYMLISFLSFLSMMPAMVKIMTNSTGLSQPELVAKAQELATNPSGFTMLILALSIVFGLAILIPNVSLIYRRLNDAGMPTFVAYIFGLAAFYGIFSRFITAKEFTFVATAAAFITYAVYILCLFPTKYRDEEDDDSRNYD</sequence>
<evidence type="ECO:0008006" key="4">
    <source>
        <dbReference type="Google" id="ProtNLM"/>
    </source>
</evidence>
<dbReference type="EMBL" id="JXJU01000014">
    <property type="protein sequence ID" value="PCR99024.1"/>
    <property type="molecule type" value="Genomic_DNA"/>
</dbReference>
<comment type="caution">
    <text evidence="2">The sequence shown here is derived from an EMBL/GenBank/DDBJ whole genome shotgun (WGS) entry which is preliminary data.</text>
</comment>
<gene>
    <name evidence="2" type="ORF">RT41_GL000534</name>
</gene>
<keyword evidence="3" id="KW-1185">Reference proteome</keyword>